<keyword evidence="1" id="KW-0472">Membrane</keyword>
<sequence>MNLYALTEQFTLLWQNNPYVIYAAAAGLLLLAIFKRKTFFRLLAFLLFIGGVYLVVSQLGKSLDTGIRNTEEMTTKTQKALE</sequence>
<protein>
    <submittedName>
        <fullName evidence="2">Uncharacterized protein</fullName>
    </submittedName>
</protein>
<keyword evidence="1" id="KW-0812">Transmembrane</keyword>
<evidence type="ECO:0000313" key="2">
    <source>
        <dbReference type="EMBL" id="ORJ62960.1"/>
    </source>
</evidence>
<organism evidence="2 3">
    <name type="scientific">Geothermobacter hydrogeniphilus</name>
    <dbReference type="NCBI Taxonomy" id="1969733"/>
    <lineage>
        <taxon>Bacteria</taxon>
        <taxon>Pseudomonadati</taxon>
        <taxon>Thermodesulfobacteriota</taxon>
        <taxon>Desulfuromonadia</taxon>
        <taxon>Desulfuromonadales</taxon>
        <taxon>Geothermobacteraceae</taxon>
        <taxon>Geothermobacter</taxon>
    </lineage>
</organism>
<reference evidence="2 3" key="1">
    <citation type="submission" date="2017-03" db="EMBL/GenBank/DDBJ databases">
        <title>Genome sequence of Geothermobacter sp. EPR-M, Deep-Sea Iron Reducer.</title>
        <authorList>
            <person name="Tully B."/>
            <person name="Savalia P."/>
            <person name="Abuyen K."/>
            <person name="Baughan C."/>
            <person name="Romero E."/>
            <person name="Ronkowski C."/>
            <person name="Torres B."/>
            <person name="Tremblay J."/>
            <person name="Trujillo A."/>
            <person name="Tyler M."/>
            <person name="Perez-Rodriguez I."/>
            <person name="Amend J."/>
        </authorList>
    </citation>
    <scope>NUCLEOTIDE SEQUENCE [LARGE SCALE GENOMIC DNA]</scope>
    <source>
        <strain evidence="2 3">EPR-M</strain>
    </source>
</reference>
<dbReference type="Proteomes" id="UP000193136">
    <property type="component" value="Unassembled WGS sequence"/>
</dbReference>
<evidence type="ECO:0000313" key="3">
    <source>
        <dbReference type="Proteomes" id="UP000193136"/>
    </source>
</evidence>
<dbReference type="STRING" id="1969733.B5V00_02605"/>
<feature type="transmembrane region" description="Helical" evidence="1">
    <location>
        <begin position="12"/>
        <end position="32"/>
    </location>
</feature>
<dbReference type="OrthoDB" id="9851905at2"/>
<keyword evidence="3" id="KW-1185">Reference proteome</keyword>
<proteinExistence type="predicted"/>
<gene>
    <name evidence="2" type="ORF">B5V00_02605</name>
</gene>
<dbReference type="AlphaFoldDB" id="A0A1X0YCK9"/>
<keyword evidence="1" id="KW-1133">Transmembrane helix</keyword>
<comment type="caution">
    <text evidence="2">The sequence shown here is derived from an EMBL/GenBank/DDBJ whole genome shotgun (WGS) entry which is preliminary data.</text>
</comment>
<dbReference type="EMBL" id="NAAD01000002">
    <property type="protein sequence ID" value="ORJ62960.1"/>
    <property type="molecule type" value="Genomic_DNA"/>
</dbReference>
<name>A0A1X0YCK9_9BACT</name>
<evidence type="ECO:0000256" key="1">
    <source>
        <dbReference type="SAM" id="Phobius"/>
    </source>
</evidence>
<dbReference type="RefSeq" id="WP_085009200.1">
    <property type="nucleotide sequence ID" value="NZ_NAAD01000002.1"/>
</dbReference>
<accession>A0A1X0YCK9</accession>
<feature type="transmembrane region" description="Helical" evidence="1">
    <location>
        <begin position="39"/>
        <end position="56"/>
    </location>
</feature>